<evidence type="ECO:0000313" key="2">
    <source>
        <dbReference type="Proteomes" id="UP000252139"/>
    </source>
</evidence>
<evidence type="ECO:0000313" key="1">
    <source>
        <dbReference type="EMBL" id="RCH98024.1"/>
    </source>
</evidence>
<name>A0A367K725_RHIAZ</name>
<accession>A0A367K725</accession>
<comment type="caution">
    <text evidence="1">The sequence shown here is derived from an EMBL/GenBank/DDBJ whole genome shotgun (WGS) entry which is preliminary data.</text>
</comment>
<dbReference type="AlphaFoldDB" id="A0A367K725"/>
<reference evidence="1 2" key="1">
    <citation type="journal article" date="2018" name="G3 (Bethesda)">
        <title>Phylogenetic and Phylogenomic Definition of Rhizopus Species.</title>
        <authorList>
            <person name="Gryganskyi A.P."/>
            <person name="Golan J."/>
            <person name="Dolatabadi S."/>
            <person name="Mondo S."/>
            <person name="Robb S."/>
            <person name="Idnurm A."/>
            <person name="Muszewska A."/>
            <person name="Steczkiewicz K."/>
            <person name="Masonjones S."/>
            <person name="Liao H.L."/>
            <person name="Gajdeczka M.T."/>
            <person name="Anike F."/>
            <person name="Vuek A."/>
            <person name="Anishchenko I.M."/>
            <person name="Voigt K."/>
            <person name="de Hoog G.S."/>
            <person name="Smith M.E."/>
            <person name="Heitman J."/>
            <person name="Vilgalys R."/>
            <person name="Stajich J.E."/>
        </authorList>
    </citation>
    <scope>NUCLEOTIDE SEQUENCE [LARGE SCALE GENOMIC DNA]</scope>
    <source>
        <strain evidence="1 2">CBS 357.93</strain>
    </source>
</reference>
<dbReference type="OrthoDB" id="2266783at2759"/>
<keyword evidence="2" id="KW-1185">Reference proteome</keyword>
<protein>
    <submittedName>
        <fullName evidence="1">Uncharacterized protein</fullName>
    </submittedName>
</protein>
<sequence length="197" mass="22450">MTYPGTPVAKILQKSFKKTTWQELVIMYKRVELLVSEGIYGHISGGGFKSFLGANIKLTKLIDTETPGKIYLLQSMLSAVFCEERLLQNYARPAANYKWGFRSTRFSAKGFKTVNPLYTGNNSMEQAASLMFRLLAYNRFTVEDQERAVPSIHEAAAGYSIDIFRVADDLGFLRMLQRKKKVPFIHRVTWTSTERAT</sequence>
<organism evidence="1 2">
    <name type="scientific">Rhizopus azygosporus</name>
    <name type="common">Rhizopus microsporus var. azygosporus</name>
    <dbReference type="NCBI Taxonomy" id="86630"/>
    <lineage>
        <taxon>Eukaryota</taxon>
        <taxon>Fungi</taxon>
        <taxon>Fungi incertae sedis</taxon>
        <taxon>Mucoromycota</taxon>
        <taxon>Mucoromycotina</taxon>
        <taxon>Mucoromycetes</taxon>
        <taxon>Mucorales</taxon>
        <taxon>Mucorineae</taxon>
        <taxon>Rhizopodaceae</taxon>
        <taxon>Rhizopus</taxon>
    </lineage>
</organism>
<dbReference type="EMBL" id="PJQL01000230">
    <property type="protein sequence ID" value="RCH98024.1"/>
    <property type="molecule type" value="Genomic_DNA"/>
</dbReference>
<gene>
    <name evidence="1" type="ORF">CU097_015158</name>
</gene>
<proteinExistence type="predicted"/>
<dbReference type="Proteomes" id="UP000252139">
    <property type="component" value="Unassembled WGS sequence"/>
</dbReference>